<comment type="caution">
    <text evidence="3">The sequence shown here is derived from an EMBL/GenBank/DDBJ whole genome shotgun (WGS) entry which is preliminary data.</text>
</comment>
<accession>A0ABX2PXK1</accession>
<proteinExistence type="predicted"/>
<dbReference type="Pfam" id="PF13699">
    <property type="entry name" value="eCIS_core"/>
    <property type="match status" value="1"/>
</dbReference>
<feature type="region of interest" description="Disordered" evidence="1">
    <location>
        <begin position="313"/>
        <end position="351"/>
    </location>
</feature>
<feature type="compositionally biased region" description="Basic residues" evidence="1">
    <location>
        <begin position="633"/>
        <end position="644"/>
    </location>
</feature>
<feature type="domain" description="eCIS core" evidence="2">
    <location>
        <begin position="160"/>
        <end position="236"/>
    </location>
</feature>
<keyword evidence="4" id="KW-1185">Reference proteome</keyword>
<evidence type="ECO:0000313" key="4">
    <source>
        <dbReference type="Proteomes" id="UP000630805"/>
    </source>
</evidence>
<feature type="region of interest" description="Disordered" evidence="1">
    <location>
        <begin position="616"/>
        <end position="644"/>
    </location>
</feature>
<evidence type="ECO:0000256" key="1">
    <source>
        <dbReference type="SAM" id="MobiDB-lite"/>
    </source>
</evidence>
<dbReference type="InterPro" id="IPR025295">
    <property type="entry name" value="eCIS_core_dom"/>
</dbReference>
<name>A0ABX2PXK1_9RHOB</name>
<organism evidence="3 4">
    <name type="scientific">Ruegeria haliotis</name>
    <dbReference type="NCBI Taxonomy" id="2747601"/>
    <lineage>
        <taxon>Bacteria</taxon>
        <taxon>Pseudomonadati</taxon>
        <taxon>Pseudomonadota</taxon>
        <taxon>Alphaproteobacteria</taxon>
        <taxon>Rhodobacterales</taxon>
        <taxon>Roseobacteraceae</taxon>
        <taxon>Ruegeria</taxon>
    </lineage>
</organism>
<feature type="region of interest" description="Disordered" evidence="1">
    <location>
        <begin position="93"/>
        <end position="165"/>
    </location>
</feature>
<feature type="compositionally biased region" description="Basic and acidic residues" evidence="1">
    <location>
        <begin position="327"/>
        <end position="348"/>
    </location>
</feature>
<dbReference type="EMBL" id="JABXWT010000021">
    <property type="protein sequence ID" value="NVO58267.1"/>
    <property type="molecule type" value="Genomic_DNA"/>
</dbReference>
<protein>
    <submittedName>
        <fullName evidence="3">DUF4157 domain-containing protein</fullName>
    </submittedName>
</protein>
<evidence type="ECO:0000313" key="3">
    <source>
        <dbReference type="EMBL" id="NVO58267.1"/>
    </source>
</evidence>
<dbReference type="Proteomes" id="UP000630805">
    <property type="component" value="Unassembled WGS sequence"/>
</dbReference>
<sequence>MLTHANSSGARTTGGDTFVVQRACDCDGKSKNAEKCPSCVAADKLGIQGKYRLNRPGDAYEQEADRTAERVTLGGAATGSALPVTPLIQRMESGAEEEEELQTKRIQRQAEEEEEELQAKPIQRQAEEEEEELQMKSAGTPTARGNTSRAAQAVQAGGRPLSRGERSYFEPRFGHDLGAVRLHTDAAAQTAARGIGARAYTLKNSIAFAPGEYAPDTNSGRRLLAHEITHTLQQGGDRTIRRTCPANAVADTSEEGVKKFETKVDEIKALDRFKALKIGDKRLAKHIIDGARGSACPMYYMDWLEKLIKAKRQPKEETAKKMRKKSKEAVTTEETKMEESRKHEEKTGEPLIDTDLQENTMKSKDRKFKRQKGEQGKYFKIDDRDPTSVFVKMKVWVRKKGTATNKDRDRVEKLEDAIERQAETKGYMLDLDFVRRPGIDIFSVHVDPSEWPTSANWISGPGTLAHEAHHLLKLEDRYNYIKSHARNPDMEIGTRLHWFREQMMRSADPLSRTSMMKNSHSTKPLNEEDICALVKDDYRGCLVKRFGMRPATDIESVAKTLSSNYTPQKAALLEVMRDAWDTRPFDEQTTGCDASDPLCGLAPDSAFGDANIVGPDASRFPLKNPHVQEPGRKLKRTKRARKKK</sequence>
<dbReference type="RefSeq" id="WP_176867309.1">
    <property type="nucleotide sequence ID" value="NZ_JABXWT010000021.1"/>
</dbReference>
<feature type="compositionally biased region" description="Polar residues" evidence="1">
    <location>
        <begin position="137"/>
        <end position="150"/>
    </location>
</feature>
<evidence type="ECO:0000259" key="2">
    <source>
        <dbReference type="Pfam" id="PF13699"/>
    </source>
</evidence>
<reference evidence="3 4" key="1">
    <citation type="submission" date="2020-06" db="EMBL/GenBank/DDBJ databases">
        <authorList>
            <person name="Cao W.R."/>
        </authorList>
    </citation>
    <scope>NUCLEOTIDE SEQUENCE [LARGE SCALE GENOMIC DNA]</scope>
    <source>
        <strain evidence="3 4">B1Z28</strain>
    </source>
</reference>
<gene>
    <name evidence="3" type="ORF">HW561_20995</name>
</gene>